<feature type="binding site" evidence="6">
    <location>
        <position position="333"/>
    </location>
    <ligand>
        <name>(2R)-2-phosphoglycerate</name>
        <dbReference type="ChEBI" id="CHEBI:58289"/>
    </ligand>
</feature>
<evidence type="ECO:0000256" key="2">
    <source>
        <dbReference type="ARBA" id="ARBA00009604"/>
    </source>
</evidence>
<dbReference type="Gene3D" id="3.20.20.120">
    <property type="entry name" value="Enolase-like C-terminal domain"/>
    <property type="match status" value="1"/>
</dbReference>
<dbReference type="GO" id="GO:0005576">
    <property type="term" value="C:extracellular region"/>
    <property type="evidence" value="ECO:0007669"/>
    <property type="project" value="UniProtKB-SubCell"/>
</dbReference>
<dbReference type="GO" id="GO:0000287">
    <property type="term" value="F:magnesium ion binding"/>
    <property type="evidence" value="ECO:0007669"/>
    <property type="project" value="UniProtKB-UniRule"/>
</dbReference>
<comment type="cofactor">
    <cofactor evidence="9">
        <name>Mg(2+)</name>
        <dbReference type="ChEBI" id="CHEBI:18420"/>
    </cofactor>
    <text evidence="9">Mg(2+) is required for catalysis and for stabilizing the dimer.</text>
</comment>
<evidence type="ECO:0000313" key="13">
    <source>
        <dbReference type="Proteomes" id="UP000030787"/>
    </source>
</evidence>
<dbReference type="SUPFAM" id="SSF51604">
    <property type="entry name" value="Enolase C-terminal domain-like"/>
    <property type="match status" value="1"/>
</dbReference>
<feature type="binding site" evidence="6 9">
    <location>
        <position position="281"/>
    </location>
    <ligand>
        <name>Mg(2+)</name>
        <dbReference type="ChEBI" id="CHEBI:18420"/>
    </ligand>
</feature>
<keyword evidence="5 6" id="KW-0456">Lyase</keyword>
<feature type="binding site" evidence="6 9">
    <location>
        <position position="308"/>
    </location>
    <ligand>
        <name>Mg(2+)</name>
        <dbReference type="ChEBI" id="CHEBI:18420"/>
    </ligand>
</feature>
<dbReference type="GO" id="GO:0009986">
    <property type="term" value="C:cell surface"/>
    <property type="evidence" value="ECO:0007669"/>
    <property type="project" value="UniProtKB-SubCell"/>
</dbReference>
<evidence type="ECO:0000256" key="1">
    <source>
        <dbReference type="ARBA" id="ARBA00005031"/>
    </source>
</evidence>
<dbReference type="GO" id="GO:0006096">
    <property type="term" value="P:glycolytic process"/>
    <property type="evidence" value="ECO:0007669"/>
    <property type="project" value="UniProtKB-UniRule"/>
</dbReference>
<dbReference type="InterPro" id="IPR000941">
    <property type="entry name" value="Enolase"/>
</dbReference>
<dbReference type="InterPro" id="IPR020811">
    <property type="entry name" value="Enolase_N"/>
</dbReference>
<dbReference type="SFLD" id="SFLDS00001">
    <property type="entry name" value="Enolase"/>
    <property type="match status" value="1"/>
</dbReference>
<feature type="domain" description="Enolase N-terminal" evidence="11">
    <location>
        <begin position="3"/>
        <end position="131"/>
    </location>
</feature>
<evidence type="ECO:0000256" key="3">
    <source>
        <dbReference type="ARBA" id="ARBA00022842"/>
    </source>
</evidence>
<dbReference type="SMART" id="SM01193">
    <property type="entry name" value="Enolase_N"/>
    <property type="match status" value="1"/>
</dbReference>
<feature type="binding site" evidence="8">
    <location>
        <position position="281"/>
    </location>
    <ligand>
        <name>substrate</name>
    </ligand>
</feature>
<feature type="binding site" evidence="8">
    <location>
        <position position="160"/>
    </location>
    <ligand>
        <name>substrate</name>
    </ligand>
</feature>
<evidence type="ECO:0000256" key="5">
    <source>
        <dbReference type="ARBA" id="ARBA00023239"/>
    </source>
</evidence>
<dbReference type="NCBIfam" id="TIGR01060">
    <property type="entry name" value="eno"/>
    <property type="match status" value="1"/>
</dbReference>
<dbReference type="Pfam" id="PF03952">
    <property type="entry name" value="Enolase_N"/>
    <property type="match status" value="1"/>
</dbReference>
<sequence length="421" mass="44723">MKIEKVWAREVLDSRGNPTVEAELTVRGKKITAIAPSGASTGTWEAHELRDGGSRYKGKGVLTAIENIKGEIAKTLVGMDPSDQRSIDYALIDLDGTDNKTRLGGNALVAVSLAAVKAGAYALGKEVYEHVGNDHVTLPVPMFNIINGGKHAGGDLSIQECMIVPAGADSFSECLRASSEIYMELKSILKKKYGASAVNIGDEGGFAPPLGTVAEALETIISAISAAGYSSGKDVFLAIDAASSEFYDNGVYDVDGMKLSAGELADHYADLADMFPLISIEDPFFEDDFDTTAELTSMIGKNVQVVGDDLFVTNTRRLCKGIEMGSANAMLLKVNQIGTVTESADAAQVSFDNGYNVVVSHRSGESEDTTIADLSVGWGCGEIKTGAPARGERTAKYNRLLRIEEELGSKAVFPGKKVFRV</sequence>
<protein>
    <recommendedName>
        <fullName evidence="6">Enolase</fullName>
        <ecNumber evidence="6">4.2.1.11</ecNumber>
    </recommendedName>
    <alternativeName>
        <fullName evidence="6">2-phospho-D-glycerate hydro-lyase</fullName>
    </alternativeName>
    <alternativeName>
        <fullName evidence="6">2-phosphoglycerate dehydratase</fullName>
    </alternativeName>
</protein>
<feature type="active site" description="Proton acceptor" evidence="6 7">
    <location>
        <position position="333"/>
    </location>
</feature>
<dbReference type="RefSeq" id="WP_048111616.1">
    <property type="nucleotide sequence ID" value="NZ_CP010070.1"/>
</dbReference>
<comment type="subcellular location">
    <subcellularLocation>
        <location evidence="6">Cytoplasm</location>
    </subcellularLocation>
    <subcellularLocation>
        <location evidence="6">Secreted</location>
    </subcellularLocation>
    <subcellularLocation>
        <location evidence="6">Cell surface</location>
    </subcellularLocation>
    <text evidence="6">Fractions of enolase are present in both the cytoplasm and on the cell surface.</text>
</comment>
<dbReference type="GO" id="GO:0000015">
    <property type="term" value="C:phosphopyruvate hydratase complex"/>
    <property type="evidence" value="ECO:0007669"/>
    <property type="project" value="InterPro"/>
</dbReference>
<evidence type="ECO:0000259" key="11">
    <source>
        <dbReference type="SMART" id="SM01193"/>
    </source>
</evidence>
<dbReference type="KEGG" id="mear:Mpt1_c03940"/>
<dbReference type="InterPro" id="IPR020809">
    <property type="entry name" value="Enolase_CS"/>
</dbReference>
<keyword evidence="3 6" id="KW-0460">Magnesium</keyword>
<feature type="domain" description="Enolase C-terminal TIM barrel" evidence="10">
    <location>
        <begin position="135"/>
        <end position="421"/>
    </location>
</feature>
<comment type="function">
    <text evidence="6">Catalyzes the reversible conversion of 2-phosphoglycerate (2-PG) into phosphoenolpyruvate (PEP). It is essential for the degradation of carbohydrates via glycolysis.</text>
</comment>
<feature type="binding site" evidence="8">
    <location>
        <position position="151"/>
    </location>
    <ligand>
        <name>substrate</name>
    </ligand>
</feature>
<evidence type="ECO:0000256" key="6">
    <source>
        <dbReference type="HAMAP-Rule" id="MF_00318"/>
    </source>
</evidence>
<comment type="similarity">
    <text evidence="2 6">Belongs to the enolase family.</text>
</comment>
<feature type="binding site" evidence="6 9">
    <location>
        <position position="240"/>
    </location>
    <ligand>
        <name>Mg(2+)</name>
        <dbReference type="ChEBI" id="CHEBI:18420"/>
    </ligand>
</feature>
<proteinExistence type="inferred from homology"/>
<dbReference type="EC" id="4.2.1.11" evidence="6"/>
<evidence type="ECO:0000256" key="4">
    <source>
        <dbReference type="ARBA" id="ARBA00023152"/>
    </source>
</evidence>
<dbReference type="AlphaFoldDB" id="A0A0A7LBA2"/>
<feature type="active site" description="Proton donor" evidence="6 7">
    <location>
        <position position="203"/>
    </location>
</feature>
<keyword evidence="6 9" id="KW-0479">Metal-binding</keyword>
<dbReference type="EMBL" id="CP010070">
    <property type="protein sequence ID" value="AIZ56288.1"/>
    <property type="molecule type" value="Genomic_DNA"/>
</dbReference>
<evidence type="ECO:0000256" key="8">
    <source>
        <dbReference type="PIRSR" id="PIRSR001400-2"/>
    </source>
</evidence>
<dbReference type="PANTHER" id="PTHR11902:SF1">
    <property type="entry name" value="ENOLASE"/>
    <property type="match status" value="1"/>
</dbReference>
<dbReference type="InterPro" id="IPR029017">
    <property type="entry name" value="Enolase-like_N"/>
</dbReference>
<accession>A0A0A7LBA2</accession>
<dbReference type="SFLD" id="SFLDG00178">
    <property type="entry name" value="enolase"/>
    <property type="match status" value="1"/>
</dbReference>
<gene>
    <name evidence="6 12" type="primary">eno</name>
    <name evidence="12" type="ORF">Mpt1_c03940</name>
</gene>
<feature type="binding site" evidence="6">
    <location>
        <position position="363"/>
    </location>
    <ligand>
        <name>(2R)-2-phosphoglycerate</name>
        <dbReference type="ChEBI" id="CHEBI:58289"/>
    </ligand>
</feature>
<dbReference type="InterPro" id="IPR036849">
    <property type="entry name" value="Enolase-like_C_sf"/>
</dbReference>
<dbReference type="Gene3D" id="3.30.390.10">
    <property type="entry name" value="Enolase-like, N-terminal domain"/>
    <property type="match status" value="1"/>
</dbReference>
<dbReference type="PROSITE" id="PS00164">
    <property type="entry name" value="ENOLASE"/>
    <property type="match status" value="1"/>
</dbReference>
<feature type="binding site" evidence="6">
    <location>
        <position position="159"/>
    </location>
    <ligand>
        <name>(2R)-2-phosphoglycerate</name>
        <dbReference type="ChEBI" id="CHEBI:58289"/>
    </ligand>
</feature>
<dbReference type="CDD" id="cd03313">
    <property type="entry name" value="enolase"/>
    <property type="match status" value="1"/>
</dbReference>
<dbReference type="UniPathway" id="UPA00109">
    <property type="reaction ID" value="UER00187"/>
</dbReference>
<dbReference type="SUPFAM" id="SSF54826">
    <property type="entry name" value="Enolase N-terminal domain-like"/>
    <property type="match status" value="1"/>
</dbReference>
<dbReference type="GO" id="GO:0004634">
    <property type="term" value="F:phosphopyruvate hydratase activity"/>
    <property type="evidence" value="ECO:0007669"/>
    <property type="project" value="UniProtKB-UniRule"/>
</dbReference>
<dbReference type="PANTHER" id="PTHR11902">
    <property type="entry name" value="ENOLASE"/>
    <property type="match status" value="1"/>
</dbReference>
<keyword evidence="13" id="KW-1185">Reference proteome</keyword>
<dbReference type="HOGENOM" id="CLU_031223_2_1_2"/>
<comment type="pathway">
    <text evidence="1 6">Carbohydrate degradation; glycolysis; pyruvate from D-glyceraldehyde 3-phosphate: step 4/5.</text>
</comment>
<name>A0A0A7LBA2_9ARCH</name>
<comment type="catalytic activity">
    <reaction evidence="6">
        <text>(2R)-2-phosphoglycerate = phosphoenolpyruvate + H2O</text>
        <dbReference type="Rhea" id="RHEA:10164"/>
        <dbReference type="ChEBI" id="CHEBI:15377"/>
        <dbReference type="ChEBI" id="CHEBI:58289"/>
        <dbReference type="ChEBI" id="CHEBI:58702"/>
        <dbReference type="EC" id="4.2.1.11"/>
    </reaction>
</comment>
<dbReference type="Pfam" id="PF00113">
    <property type="entry name" value="Enolase_C"/>
    <property type="match status" value="1"/>
</dbReference>
<comment type="cofactor">
    <cofactor evidence="6">
        <name>Mg(2+)</name>
        <dbReference type="ChEBI" id="CHEBI:18420"/>
    </cofactor>
    <text evidence="6">Binds a second Mg(2+) ion via substrate during catalysis.</text>
</comment>
<feature type="binding site" evidence="8">
    <location>
        <position position="308"/>
    </location>
    <ligand>
        <name>substrate</name>
    </ligand>
</feature>
<evidence type="ECO:0000256" key="9">
    <source>
        <dbReference type="PIRSR" id="PIRSR001400-3"/>
    </source>
</evidence>
<evidence type="ECO:0000259" key="10">
    <source>
        <dbReference type="SMART" id="SM01192"/>
    </source>
</evidence>
<dbReference type="InterPro" id="IPR020810">
    <property type="entry name" value="Enolase_C"/>
</dbReference>
<evidence type="ECO:0000256" key="7">
    <source>
        <dbReference type="PIRSR" id="PIRSR001400-1"/>
    </source>
</evidence>
<dbReference type="Proteomes" id="UP000030787">
    <property type="component" value="Chromosome"/>
</dbReference>
<keyword evidence="6" id="KW-0963">Cytoplasm</keyword>
<dbReference type="PIRSF" id="PIRSF001400">
    <property type="entry name" value="Enolase"/>
    <property type="match status" value="1"/>
</dbReference>
<feature type="binding site" evidence="8">
    <location>
        <begin position="360"/>
        <end position="363"/>
    </location>
    <ligand>
        <name>substrate</name>
    </ligand>
</feature>
<feature type="binding site" evidence="6">
    <location>
        <position position="384"/>
    </location>
    <ligand>
        <name>(2R)-2-phosphoglycerate</name>
        <dbReference type="ChEBI" id="CHEBI:58289"/>
    </ligand>
</feature>
<feature type="binding site" evidence="6">
    <location>
        <position position="362"/>
    </location>
    <ligand>
        <name>(2R)-2-phosphoglycerate</name>
        <dbReference type="ChEBI" id="CHEBI:58289"/>
    </ligand>
</feature>
<dbReference type="HAMAP" id="MF_00318">
    <property type="entry name" value="Enolase"/>
    <property type="match status" value="1"/>
</dbReference>
<keyword evidence="6" id="KW-0964">Secreted</keyword>
<organism evidence="12 13">
    <name type="scientific">Candidatus Methanoplasma termitum</name>
    <dbReference type="NCBI Taxonomy" id="1577791"/>
    <lineage>
        <taxon>Archaea</taxon>
        <taxon>Methanobacteriati</taxon>
        <taxon>Thermoplasmatota</taxon>
        <taxon>Thermoplasmata</taxon>
        <taxon>Methanomassiliicoccales</taxon>
        <taxon>Methanomassiliicoccaceae</taxon>
        <taxon>Candidatus Methanoplasma</taxon>
    </lineage>
</organism>
<dbReference type="SFLD" id="SFLDF00002">
    <property type="entry name" value="enolase"/>
    <property type="match status" value="1"/>
</dbReference>
<dbReference type="GeneID" id="24818064"/>
<evidence type="ECO:0000313" key="12">
    <source>
        <dbReference type="EMBL" id="AIZ56288.1"/>
    </source>
</evidence>
<keyword evidence="4 6" id="KW-0324">Glycolysis</keyword>
<feature type="binding site" evidence="8">
    <location>
        <position position="384"/>
    </location>
    <ligand>
        <name>substrate</name>
    </ligand>
</feature>
<reference evidence="12 13" key="1">
    <citation type="journal article" date="2014" name="Appl. Environ. Microbiol.">
        <title>Comparative Genome Analysis of 'Candidatus Methanoplasma termitum' Indicates a New Mode of Energy Metabolism in the Seventh Order of Methanogens.</title>
        <authorList>
            <person name="Lang K."/>
            <person name="Schuldes J."/>
            <person name="Klingl A."/>
            <person name="Poehlein A."/>
            <person name="Daniel R."/>
            <person name="Brune A."/>
        </authorList>
    </citation>
    <scope>NUCLEOTIDE SEQUENCE [LARGE SCALE GENOMIC DNA]</scope>
    <source>
        <strain evidence="13">Mpt1</strain>
    </source>
</reference>
<dbReference type="SMART" id="SM01192">
    <property type="entry name" value="Enolase_C"/>
    <property type="match status" value="1"/>
</dbReference>
<dbReference type="PRINTS" id="PR00148">
    <property type="entry name" value="ENOLASE"/>
</dbReference>
<dbReference type="STRING" id="1577791.Mpt1_c03940"/>